<keyword evidence="6" id="KW-0349">Heme</keyword>
<dbReference type="CDD" id="cd08922">
    <property type="entry name" value="FHb-globin"/>
    <property type="match status" value="1"/>
</dbReference>
<dbReference type="EC" id="1.14.12.17" evidence="4"/>
<dbReference type="FunFam" id="2.40.30.10:FF:000034">
    <property type="entry name" value="Flavohemoprotein"/>
    <property type="match status" value="1"/>
</dbReference>
<evidence type="ECO:0000256" key="14">
    <source>
        <dbReference type="ARBA" id="ARBA00048649"/>
    </source>
</evidence>
<keyword evidence="8" id="KW-0479">Metal-binding</keyword>
<comment type="similarity">
    <text evidence="3">In the C-terminal section; belongs to the flavoprotein pyridine nucleotide cytochrome reductase family.</text>
</comment>
<dbReference type="FunFam" id="3.40.50.80:FF:000010">
    <property type="entry name" value="Flavohemoprotein"/>
    <property type="match status" value="1"/>
</dbReference>
<proteinExistence type="inferred from homology"/>
<dbReference type="InterPro" id="IPR017938">
    <property type="entry name" value="Riboflavin_synthase-like_b-brl"/>
</dbReference>
<dbReference type="GO" id="GO:0046872">
    <property type="term" value="F:metal ion binding"/>
    <property type="evidence" value="ECO:0007669"/>
    <property type="project" value="UniProtKB-KW"/>
</dbReference>
<dbReference type="SUPFAM" id="SSF46458">
    <property type="entry name" value="Globin-like"/>
    <property type="match status" value="1"/>
</dbReference>
<dbReference type="GO" id="GO:0020037">
    <property type="term" value="F:heme binding"/>
    <property type="evidence" value="ECO:0007669"/>
    <property type="project" value="InterPro"/>
</dbReference>
<comment type="cofactor">
    <cofactor evidence="1">
        <name>heme b</name>
        <dbReference type="ChEBI" id="CHEBI:60344"/>
    </cofactor>
</comment>
<evidence type="ECO:0000256" key="9">
    <source>
        <dbReference type="ARBA" id="ARBA00022827"/>
    </source>
</evidence>
<dbReference type="Pfam" id="PF00970">
    <property type="entry name" value="FAD_binding_6"/>
    <property type="match status" value="1"/>
</dbReference>
<keyword evidence="9" id="KW-0274">FAD</keyword>
<evidence type="ECO:0000256" key="15">
    <source>
        <dbReference type="ARBA" id="ARBA00049433"/>
    </source>
</evidence>
<evidence type="ECO:0000256" key="1">
    <source>
        <dbReference type="ARBA" id="ARBA00001970"/>
    </source>
</evidence>
<dbReference type="GO" id="GO:0071500">
    <property type="term" value="P:cellular response to nitrosative stress"/>
    <property type="evidence" value="ECO:0007669"/>
    <property type="project" value="TreeGrafter"/>
</dbReference>
<keyword evidence="13" id="KW-0520">NAD</keyword>
<dbReference type="GO" id="GO:0019825">
    <property type="term" value="F:oxygen binding"/>
    <property type="evidence" value="ECO:0007669"/>
    <property type="project" value="InterPro"/>
</dbReference>
<evidence type="ECO:0000256" key="16">
    <source>
        <dbReference type="ARBA" id="ARBA00056398"/>
    </source>
</evidence>
<evidence type="ECO:0000256" key="13">
    <source>
        <dbReference type="ARBA" id="ARBA00023027"/>
    </source>
</evidence>
<evidence type="ECO:0000256" key="4">
    <source>
        <dbReference type="ARBA" id="ARBA00012229"/>
    </source>
</evidence>
<dbReference type="OrthoDB" id="436496at2759"/>
<name>A0A8E2E5P6_9PEZI</name>
<sequence length="414" mass="45859">MAPSLTPAQAAIIKSTVPVLAAHGVTITTKFYHNMLGEHPELNDVFNNAHQVSGNQPRALAGALYAYAANIDDLGKLSPALELICQKHASLYIRPEQYDIVGTHLLSTMKEVLGDALTPEIAEAWAAAYWQLADIMINREQQLYDSTDGWTDWRDFRIARKIKESEEITSFYLEPVDGRKLPGFRPGQYIAVRMEVAALKSLQARQYSLSDAPSEDYYRISVKREAGVDMADPKAPAHPGYVSNILHGEKKVGDVIEVSHPFGDFYLEESTAPLVLISAGVGLTPMMSMLNTVVAKDSSRQVSWIHTARNSAVRAFPAHIADIVKTRSNVHAVLFTTSPAEQDVLGVDYQHRGRMDLNMVDKEKDLFLEENEAEYYVCGPTQFMLDVEAKLKAYGVKPEKVHVELFGTGGVPRA</sequence>
<dbReference type="NCBIfam" id="NF009805">
    <property type="entry name" value="PRK13289.1"/>
    <property type="match status" value="1"/>
</dbReference>
<dbReference type="InterPro" id="IPR012292">
    <property type="entry name" value="Globin/Proto"/>
</dbReference>
<evidence type="ECO:0000313" key="19">
    <source>
        <dbReference type="EMBL" id="OCK77783.1"/>
    </source>
</evidence>
<organism evidence="19 20">
    <name type="scientific">Lepidopterella palustris CBS 459.81</name>
    <dbReference type="NCBI Taxonomy" id="1314670"/>
    <lineage>
        <taxon>Eukaryota</taxon>
        <taxon>Fungi</taxon>
        <taxon>Dikarya</taxon>
        <taxon>Ascomycota</taxon>
        <taxon>Pezizomycotina</taxon>
        <taxon>Dothideomycetes</taxon>
        <taxon>Pleosporomycetidae</taxon>
        <taxon>Mytilinidiales</taxon>
        <taxon>Argynnaceae</taxon>
        <taxon>Lepidopterella</taxon>
    </lineage>
</organism>
<feature type="domain" description="Globin" evidence="17">
    <location>
        <begin position="4"/>
        <end position="141"/>
    </location>
</feature>
<dbReference type="InterPro" id="IPR008333">
    <property type="entry name" value="Cbr1-like_FAD-bd_dom"/>
</dbReference>
<comment type="cofactor">
    <cofactor evidence="2">
        <name>FAD</name>
        <dbReference type="ChEBI" id="CHEBI:57692"/>
    </cofactor>
</comment>
<dbReference type="GO" id="GO:0046210">
    <property type="term" value="P:nitric oxide catabolic process"/>
    <property type="evidence" value="ECO:0007669"/>
    <property type="project" value="TreeGrafter"/>
</dbReference>
<dbReference type="Gene3D" id="1.10.490.10">
    <property type="entry name" value="Globins"/>
    <property type="match status" value="1"/>
</dbReference>
<keyword evidence="20" id="KW-1185">Reference proteome</keyword>
<gene>
    <name evidence="19" type="ORF">K432DRAFT_357995</name>
</gene>
<accession>A0A8E2E5P6</accession>
<dbReference type="Gene3D" id="2.40.30.10">
    <property type="entry name" value="Translation factors"/>
    <property type="match status" value="1"/>
</dbReference>
<comment type="catalytic activity">
    <reaction evidence="15">
        <text>2 nitric oxide + NADPH + 2 O2 = 2 nitrate + NADP(+) + H(+)</text>
        <dbReference type="Rhea" id="RHEA:19465"/>
        <dbReference type="ChEBI" id="CHEBI:15378"/>
        <dbReference type="ChEBI" id="CHEBI:15379"/>
        <dbReference type="ChEBI" id="CHEBI:16480"/>
        <dbReference type="ChEBI" id="CHEBI:17632"/>
        <dbReference type="ChEBI" id="CHEBI:57783"/>
        <dbReference type="ChEBI" id="CHEBI:58349"/>
        <dbReference type="EC" id="1.14.12.17"/>
    </reaction>
</comment>
<dbReference type="PROSITE" id="PS51384">
    <property type="entry name" value="FAD_FR"/>
    <property type="match status" value="1"/>
</dbReference>
<dbReference type="Gene3D" id="3.40.50.80">
    <property type="entry name" value="Nucleotide-binding domain of ferredoxin-NADP reductase (FNR) module"/>
    <property type="match status" value="1"/>
</dbReference>
<dbReference type="AlphaFoldDB" id="A0A8E2E5P6"/>
<dbReference type="CDD" id="cd06184">
    <property type="entry name" value="flavohem_like_fad_nad_binding"/>
    <property type="match status" value="1"/>
</dbReference>
<dbReference type="SUPFAM" id="SSF63380">
    <property type="entry name" value="Riboflavin synthase domain-like"/>
    <property type="match status" value="1"/>
</dbReference>
<dbReference type="InterPro" id="IPR039261">
    <property type="entry name" value="FNR_nucleotide-bd"/>
</dbReference>
<evidence type="ECO:0000256" key="3">
    <source>
        <dbReference type="ARBA" id="ARBA00006401"/>
    </source>
</evidence>
<dbReference type="InterPro" id="IPR009050">
    <property type="entry name" value="Globin-like_sf"/>
</dbReference>
<dbReference type="InterPro" id="IPR001433">
    <property type="entry name" value="OxRdtase_FAD/NAD-bd"/>
</dbReference>
<dbReference type="InterPro" id="IPR017927">
    <property type="entry name" value="FAD-bd_FR_type"/>
</dbReference>
<dbReference type="InterPro" id="IPR000971">
    <property type="entry name" value="Globin"/>
</dbReference>
<evidence type="ECO:0000313" key="20">
    <source>
        <dbReference type="Proteomes" id="UP000250266"/>
    </source>
</evidence>
<reference evidence="19 20" key="1">
    <citation type="journal article" date="2016" name="Nat. Commun.">
        <title>Ectomycorrhizal ecology is imprinted in the genome of the dominant symbiotic fungus Cenococcum geophilum.</title>
        <authorList>
            <consortium name="DOE Joint Genome Institute"/>
            <person name="Peter M."/>
            <person name="Kohler A."/>
            <person name="Ohm R.A."/>
            <person name="Kuo A."/>
            <person name="Krutzmann J."/>
            <person name="Morin E."/>
            <person name="Arend M."/>
            <person name="Barry K.W."/>
            <person name="Binder M."/>
            <person name="Choi C."/>
            <person name="Clum A."/>
            <person name="Copeland A."/>
            <person name="Grisel N."/>
            <person name="Haridas S."/>
            <person name="Kipfer T."/>
            <person name="LaButti K."/>
            <person name="Lindquist E."/>
            <person name="Lipzen A."/>
            <person name="Maire R."/>
            <person name="Meier B."/>
            <person name="Mihaltcheva S."/>
            <person name="Molinier V."/>
            <person name="Murat C."/>
            <person name="Poggeler S."/>
            <person name="Quandt C.A."/>
            <person name="Sperisen C."/>
            <person name="Tritt A."/>
            <person name="Tisserant E."/>
            <person name="Crous P.W."/>
            <person name="Henrissat B."/>
            <person name="Nehls U."/>
            <person name="Egli S."/>
            <person name="Spatafora J.W."/>
            <person name="Grigoriev I.V."/>
            <person name="Martin F.M."/>
        </authorList>
    </citation>
    <scope>NUCLEOTIDE SEQUENCE [LARGE SCALE GENOMIC DNA]</scope>
    <source>
        <strain evidence="19 20">CBS 459.81</strain>
    </source>
</reference>
<dbReference type="Pfam" id="PF00042">
    <property type="entry name" value="Globin"/>
    <property type="match status" value="1"/>
</dbReference>
<dbReference type="PANTHER" id="PTHR43396:SF3">
    <property type="entry name" value="FLAVOHEMOPROTEIN"/>
    <property type="match status" value="1"/>
</dbReference>
<dbReference type="Pfam" id="PF00175">
    <property type="entry name" value="NAD_binding_1"/>
    <property type="match status" value="1"/>
</dbReference>
<protein>
    <recommendedName>
        <fullName evidence="4">nitric oxide dioxygenase</fullName>
        <ecNumber evidence="4">1.14.12.17</ecNumber>
    </recommendedName>
</protein>
<dbReference type="FunFam" id="1.10.490.10:FF:000003">
    <property type="entry name" value="Flavohemoprotein"/>
    <property type="match status" value="1"/>
</dbReference>
<dbReference type="PANTHER" id="PTHR43396">
    <property type="entry name" value="FLAVOHEMOPROTEIN"/>
    <property type="match status" value="1"/>
</dbReference>
<evidence type="ECO:0000256" key="8">
    <source>
        <dbReference type="ARBA" id="ARBA00022723"/>
    </source>
</evidence>
<dbReference type="GO" id="GO:0071949">
    <property type="term" value="F:FAD binding"/>
    <property type="evidence" value="ECO:0007669"/>
    <property type="project" value="TreeGrafter"/>
</dbReference>
<evidence type="ECO:0000256" key="12">
    <source>
        <dbReference type="ARBA" id="ARBA00023004"/>
    </source>
</evidence>
<keyword evidence="7" id="KW-0285">Flavoprotein</keyword>
<evidence type="ECO:0000259" key="18">
    <source>
        <dbReference type="PROSITE" id="PS51384"/>
    </source>
</evidence>
<feature type="domain" description="FAD-binding FR-type" evidence="18">
    <location>
        <begin position="151"/>
        <end position="268"/>
    </location>
</feature>
<evidence type="ECO:0000256" key="2">
    <source>
        <dbReference type="ARBA" id="ARBA00001974"/>
    </source>
</evidence>
<dbReference type="PRINTS" id="PR00371">
    <property type="entry name" value="FPNCR"/>
</dbReference>
<comment type="catalytic activity">
    <reaction evidence="14">
        <text>2 nitric oxide + NADH + 2 O2 = 2 nitrate + NAD(+) + H(+)</text>
        <dbReference type="Rhea" id="RHEA:19469"/>
        <dbReference type="ChEBI" id="CHEBI:15378"/>
        <dbReference type="ChEBI" id="CHEBI:15379"/>
        <dbReference type="ChEBI" id="CHEBI:16480"/>
        <dbReference type="ChEBI" id="CHEBI:17632"/>
        <dbReference type="ChEBI" id="CHEBI:57540"/>
        <dbReference type="ChEBI" id="CHEBI:57945"/>
        <dbReference type="EC" id="1.14.12.17"/>
    </reaction>
</comment>
<keyword evidence="12" id="KW-0408">Iron</keyword>
<keyword evidence="11" id="KW-0560">Oxidoreductase</keyword>
<evidence type="ECO:0000256" key="7">
    <source>
        <dbReference type="ARBA" id="ARBA00022630"/>
    </source>
</evidence>
<dbReference type="GO" id="GO:0008941">
    <property type="term" value="F:nitric oxide dioxygenase NAD(P)H activity"/>
    <property type="evidence" value="ECO:0007669"/>
    <property type="project" value="UniProtKB-EC"/>
</dbReference>
<dbReference type="InterPro" id="IPR001709">
    <property type="entry name" value="Flavoprot_Pyr_Nucl_cyt_Rdtase"/>
</dbReference>
<dbReference type="PROSITE" id="PS01033">
    <property type="entry name" value="GLOBIN"/>
    <property type="match status" value="1"/>
</dbReference>
<keyword evidence="5" id="KW-0216">Detoxification</keyword>
<comment type="function">
    <text evidence="16">In the presence of oxygen and NADH, it has NADH oxidase activity, which leads to the generation of superoxide and H(2)O(2). Under anaerobic conditions, it also exhibits nitric oxide reductase and FAD reductase activities. However, all these reactions are much lower than NOD activity.</text>
</comment>
<evidence type="ECO:0000256" key="11">
    <source>
        <dbReference type="ARBA" id="ARBA00023002"/>
    </source>
</evidence>
<dbReference type="GO" id="GO:0009636">
    <property type="term" value="P:response to toxic substance"/>
    <property type="evidence" value="ECO:0007669"/>
    <property type="project" value="UniProtKB-KW"/>
</dbReference>
<dbReference type="Proteomes" id="UP000250266">
    <property type="component" value="Unassembled WGS sequence"/>
</dbReference>
<evidence type="ECO:0000256" key="5">
    <source>
        <dbReference type="ARBA" id="ARBA00022575"/>
    </source>
</evidence>
<keyword evidence="10" id="KW-0521">NADP</keyword>
<evidence type="ECO:0000256" key="6">
    <source>
        <dbReference type="ARBA" id="ARBA00022617"/>
    </source>
</evidence>
<evidence type="ECO:0000256" key="10">
    <source>
        <dbReference type="ARBA" id="ARBA00022857"/>
    </source>
</evidence>
<dbReference type="EMBL" id="KV745101">
    <property type="protein sequence ID" value="OCK77783.1"/>
    <property type="molecule type" value="Genomic_DNA"/>
</dbReference>
<dbReference type="SUPFAM" id="SSF52343">
    <property type="entry name" value="Ferredoxin reductase-like, C-terminal NADP-linked domain"/>
    <property type="match status" value="1"/>
</dbReference>
<evidence type="ECO:0000259" key="17">
    <source>
        <dbReference type="PROSITE" id="PS01033"/>
    </source>
</evidence>